<protein>
    <submittedName>
        <fullName evidence="2">Uncharacterized protein</fullName>
    </submittedName>
</protein>
<keyword evidence="3" id="KW-1185">Reference proteome</keyword>
<dbReference type="Proteomes" id="UP001419268">
    <property type="component" value="Unassembled WGS sequence"/>
</dbReference>
<evidence type="ECO:0000313" key="2">
    <source>
        <dbReference type="EMBL" id="KAK9133036.1"/>
    </source>
</evidence>
<gene>
    <name evidence="2" type="ORF">Scep_012564</name>
</gene>
<proteinExistence type="predicted"/>
<accession>A0AAP0JGP9</accession>
<dbReference type="AlphaFoldDB" id="A0AAP0JGP9"/>
<feature type="region of interest" description="Disordered" evidence="1">
    <location>
        <begin position="1"/>
        <end position="20"/>
    </location>
</feature>
<sequence length="80" mass="8636">MHAAPTQINSHGCMASSNNAPPSQLATCHHIICPATSTTAQQPIMARQFNKQHPTTNQTLPHVLNSKQQTHHSHLILLGG</sequence>
<comment type="caution">
    <text evidence="2">The sequence shown here is derived from an EMBL/GenBank/DDBJ whole genome shotgun (WGS) entry which is preliminary data.</text>
</comment>
<dbReference type="EMBL" id="JBBNAG010000005">
    <property type="protein sequence ID" value="KAK9133036.1"/>
    <property type="molecule type" value="Genomic_DNA"/>
</dbReference>
<evidence type="ECO:0000313" key="3">
    <source>
        <dbReference type="Proteomes" id="UP001419268"/>
    </source>
</evidence>
<evidence type="ECO:0000256" key="1">
    <source>
        <dbReference type="SAM" id="MobiDB-lite"/>
    </source>
</evidence>
<reference evidence="2 3" key="1">
    <citation type="submission" date="2024-01" db="EMBL/GenBank/DDBJ databases">
        <title>Genome assemblies of Stephania.</title>
        <authorList>
            <person name="Yang L."/>
        </authorList>
    </citation>
    <scope>NUCLEOTIDE SEQUENCE [LARGE SCALE GENOMIC DNA]</scope>
    <source>
        <strain evidence="2">JXDWG</strain>
        <tissue evidence="2">Leaf</tissue>
    </source>
</reference>
<organism evidence="2 3">
    <name type="scientific">Stephania cephalantha</name>
    <dbReference type="NCBI Taxonomy" id="152367"/>
    <lineage>
        <taxon>Eukaryota</taxon>
        <taxon>Viridiplantae</taxon>
        <taxon>Streptophyta</taxon>
        <taxon>Embryophyta</taxon>
        <taxon>Tracheophyta</taxon>
        <taxon>Spermatophyta</taxon>
        <taxon>Magnoliopsida</taxon>
        <taxon>Ranunculales</taxon>
        <taxon>Menispermaceae</taxon>
        <taxon>Menispermoideae</taxon>
        <taxon>Cissampelideae</taxon>
        <taxon>Stephania</taxon>
    </lineage>
</organism>
<name>A0AAP0JGP9_9MAGN</name>